<keyword evidence="1" id="KW-0548">Nucleotidyltransferase</keyword>
<dbReference type="EC" id="2.7.7.7" evidence="1"/>
<evidence type="ECO:0000313" key="1">
    <source>
        <dbReference type="EMBL" id="AVR89414.1"/>
    </source>
</evidence>
<dbReference type="GO" id="GO:0032298">
    <property type="term" value="P:positive regulation of DNA-templated DNA replication initiation"/>
    <property type="evidence" value="ECO:0007669"/>
    <property type="project" value="TreeGrafter"/>
</dbReference>
<dbReference type="InterPro" id="IPR007459">
    <property type="entry name" value="DNA_pol3_chi"/>
</dbReference>
<sequence>MPPRVRFYHNAPDRLVLALELVGRAYASGRKVAVRLADAEALRRFDQALWTSEPLDFVPHVTLASALASETPVVLAAAGEDAGWPHADLLFNLADDLPPGHEHFRTLVEIVAQGEAHALPARARWTEYRRRGLELKAFDAASRTAL</sequence>
<dbReference type="Proteomes" id="UP000241885">
    <property type="component" value="Chromosome"/>
</dbReference>
<keyword evidence="1" id="KW-0808">Transferase</keyword>
<dbReference type="Pfam" id="PF04364">
    <property type="entry name" value="DNA_pol3_chi"/>
    <property type="match status" value="1"/>
</dbReference>
<dbReference type="AlphaFoldDB" id="A0A2R4BQB7"/>
<name>A0A2R4BQB7_THAAR</name>
<dbReference type="Gene3D" id="3.40.50.10110">
    <property type="entry name" value="DNA polymerase III subunit chi"/>
    <property type="match status" value="1"/>
</dbReference>
<dbReference type="GO" id="GO:0003677">
    <property type="term" value="F:DNA binding"/>
    <property type="evidence" value="ECO:0007669"/>
    <property type="project" value="InterPro"/>
</dbReference>
<dbReference type="PANTHER" id="PTHR38767:SF1">
    <property type="entry name" value="DNA POLYMERASE III SUBUNIT CHI"/>
    <property type="match status" value="1"/>
</dbReference>
<keyword evidence="2" id="KW-1185">Reference proteome</keyword>
<dbReference type="KEGG" id="tak:Tharo_2518"/>
<dbReference type="SUPFAM" id="SSF102400">
    <property type="entry name" value="DNA polymerase III chi subunit"/>
    <property type="match status" value="1"/>
</dbReference>
<dbReference type="GO" id="GO:0006260">
    <property type="term" value="P:DNA replication"/>
    <property type="evidence" value="ECO:0007669"/>
    <property type="project" value="InterPro"/>
</dbReference>
<protein>
    <submittedName>
        <fullName evidence="1">DNA polymerase III chi subunit</fullName>
        <ecNumber evidence="1">2.7.7.7</ecNumber>
    </submittedName>
</protein>
<organism evidence="1 2">
    <name type="scientific">Thauera aromatica K172</name>
    <dbReference type="NCBI Taxonomy" id="44139"/>
    <lineage>
        <taxon>Bacteria</taxon>
        <taxon>Pseudomonadati</taxon>
        <taxon>Pseudomonadota</taxon>
        <taxon>Betaproteobacteria</taxon>
        <taxon>Rhodocyclales</taxon>
        <taxon>Zoogloeaceae</taxon>
        <taxon>Thauera</taxon>
    </lineage>
</organism>
<dbReference type="OrthoDB" id="5297568at2"/>
<dbReference type="PANTHER" id="PTHR38767">
    <property type="entry name" value="DNA POLYMERASE III SUBUNIT CHI"/>
    <property type="match status" value="1"/>
</dbReference>
<dbReference type="InterPro" id="IPR036768">
    <property type="entry name" value="PolIII_chi_sf"/>
</dbReference>
<gene>
    <name evidence="1" type="ORF">Tharo_2518</name>
</gene>
<evidence type="ECO:0000313" key="2">
    <source>
        <dbReference type="Proteomes" id="UP000241885"/>
    </source>
</evidence>
<dbReference type="EMBL" id="CP028339">
    <property type="protein sequence ID" value="AVR89414.1"/>
    <property type="molecule type" value="Genomic_DNA"/>
</dbReference>
<proteinExistence type="predicted"/>
<dbReference type="GO" id="GO:0003887">
    <property type="term" value="F:DNA-directed DNA polymerase activity"/>
    <property type="evidence" value="ECO:0007669"/>
    <property type="project" value="UniProtKB-EC"/>
</dbReference>
<reference evidence="1 2" key="1">
    <citation type="submission" date="2018-03" db="EMBL/GenBank/DDBJ databases">
        <title>Complete genome sequence of Thauera aromatica, a model organism for studying aromatic compound degradation under denitrifying conditions.</title>
        <authorList>
            <person name="Lo H.-Y."/>
            <person name="Goris T."/>
            <person name="Boll M."/>
            <person name="Mueller J.A."/>
        </authorList>
    </citation>
    <scope>NUCLEOTIDE SEQUENCE [LARGE SCALE GENOMIC DNA]</scope>
    <source>
        <strain evidence="1 2">K172</strain>
    </source>
</reference>
<accession>A0A2R4BQB7</accession>
<dbReference type="RefSeq" id="WP_107221543.1">
    <property type="nucleotide sequence ID" value="NZ_CP028339.1"/>
</dbReference>